<dbReference type="RefSeq" id="WP_021296017.1">
    <property type="nucleotide sequence ID" value="NZ_AURB01000122.1"/>
</dbReference>
<dbReference type="OrthoDB" id="9972384at2"/>
<organism evidence="1 2">
    <name type="scientific">Alicyclobacillus acidoterrestris (strain ATCC 49025 / DSM 3922 / CIP 106132 / NCIMB 13137 / GD3B)</name>
    <dbReference type="NCBI Taxonomy" id="1356854"/>
    <lineage>
        <taxon>Bacteria</taxon>
        <taxon>Bacillati</taxon>
        <taxon>Bacillota</taxon>
        <taxon>Bacilli</taxon>
        <taxon>Bacillales</taxon>
        <taxon>Alicyclobacillaceae</taxon>
        <taxon>Alicyclobacillus</taxon>
    </lineage>
</organism>
<dbReference type="AlphaFoldDB" id="T0DE42"/>
<sequence length="107" mass="12500">MTENTSERTAEEEARILRRVVRRENRKQLKKGETIRVEGRLNGIRQSGIVTLTLLEIPQPDSMFAEDISELTNLALRHAHERCERLRYKKVLGVHFDGKVWSAKLEF</sequence>
<name>T0DE42_ALIAG</name>
<keyword evidence="1" id="KW-0614">Plasmid</keyword>
<reference evidence="2" key="1">
    <citation type="journal article" date="2022" name="G3 (Bethesda)">
        <title>Unveiling the complete genome sequence of Alicyclobacillus acidoterrestris DSM 3922T, a taint-producing strain.</title>
        <authorList>
            <person name="Leonardo I.C."/>
            <person name="Barreto Crespo M.T."/>
            <person name="Gaspar F.B."/>
        </authorList>
    </citation>
    <scope>NUCLEOTIDE SEQUENCE [LARGE SCALE GENOMIC DNA]</scope>
    <source>
        <strain evidence="2">DSM 3922</strain>
    </source>
</reference>
<dbReference type="Proteomes" id="UP000829401">
    <property type="component" value="Plasmid pDSM3922.1"/>
</dbReference>
<evidence type="ECO:0000313" key="1">
    <source>
        <dbReference type="EMBL" id="UNO51041.1"/>
    </source>
</evidence>
<dbReference type="KEGG" id="aaco:K1I37_20915"/>
<accession>A0A9E6ZPW9</accession>
<keyword evidence="2" id="KW-1185">Reference proteome</keyword>
<evidence type="ECO:0000313" key="2">
    <source>
        <dbReference type="Proteomes" id="UP000829401"/>
    </source>
</evidence>
<accession>T0DE42</accession>
<geneLocation type="plasmid" evidence="2">
    <name>pDSM3922.1</name>
</geneLocation>
<gene>
    <name evidence="1" type="ORF">K1I37_20915</name>
</gene>
<protein>
    <submittedName>
        <fullName evidence="1">Uncharacterized protein</fullName>
    </submittedName>
</protein>
<dbReference type="STRING" id="1356854.N007_04850"/>
<dbReference type="EMBL" id="CP080468">
    <property type="protein sequence ID" value="UNO51041.1"/>
    <property type="molecule type" value="Genomic_DNA"/>
</dbReference>
<proteinExistence type="predicted"/>